<sequence length="165" mass="18502">MPLLPAQLQMQLTLPTPSSQPSTTAQGEASQAQPTTSQGRASLSRGRASSSRGRASTVYSGALADPRGDEPSVRNMAQEKYFYWNPEHHVKVREYFMKLASKRYRDLMFAMQGAKEKPSWILDDVYTRLREYWKSDKFVAIFEVAAKNQNEARGGKGPSKHTTVS</sequence>
<proteinExistence type="predicted"/>
<reference evidence="2" key="1">
    <citation type="journal article" date="2023" name="Nat. Plants">
        <title>Single-cell RNA sequencing provides a high-resolution roadmap for understanding the multicellular compartmentation of specialized metabolism.</title>
        <authorList>
            <person name="Sun S."/>
            <person name="Shen X."/>
            <person name="Li Y."/>
            <person name="Li Y."/>
            <person name="Wang S."/>
            <person name="Li R."/>
            <person name="Zhang H."/>
            <person name="Shen G."/>
            <person name="Guo B."/>
            <person name="Wei J."/>
            <person name="Xu J."/>
            <person name="St-Pierre B."/>
            <person name="Chen S."/>
            <person name="Sun C."/>
        </authorList>
    </citation>
    <scope>NUCLEOTIDE SEQUENCE [LARGE SCALE GENOMIC DNA]</scope>
</reference>
<dbReference type="Proteomes" id="UP001060085">
    <property type="component" value="Linkage Group LG05"/>
</dbReference>
<keyword evidence="2" id="KW-1185">Reference proteome</keyword>
<comment type="caution">
    <text evidence="1">The sequence shown here is derived from an EMBL/GenBank/DDBJ whole genome shotgun (WGS) entry which is preliminary data.</text>
</comment>
<gene>
    <name evidence="1" type="ORF">M9H77_20793</name>
</gene>
<accession>A0ACC0AM65</accession>
<organism evidence="1 2">
    <name type="scientific">Catharanthus roseus</name>
    <name type="common">Madagascar periwinkle</name>
    <name type="synonym">Vinca rosea</name>
    <dbReference type="NCBI Taxonomy" id="4058"/>
    <lineage>
        <taxon>Eukaryota</taxon>
        <taxon>Viridiplantae</taxon>
        <taxon>Streptophyta</taxon>
        <taxon>Embryophyta</taxon>
        <taxon>Tracheophyta</taxon>
        <taxon>Spermatophyta</taxon>
        <taxon>Magnoliopsida</taxon>
        <taxon>eudicotyledons</taxon>
        <taxon>Gunneridae</taxon>
        <taxon>Pentapetalae</taxon>
        <taxon>asterids</taxon>
        <taxon>lamiids</taxon>
        <taxon>Gentianales</taxon>
        <taxon>Apocynaceae</taxon>
        <taxon>Rauvolfioideae</taxon>
        <taxon>Vinceae</taxon>
        <taxon>Catharanthinae</taxon>
        <taxon>Catharanthus</taxon>
    </lineage>
</organism>
<evidence type="ECO:0000313" key="2">
    <source>
        <dbReference type="Proteomes" id="UP001060085"/>
    </source>
</evidence>
<protein>
    <submittedName>
        <fullName evidence="1">Uncharacterized protein</fullName>
    </submittedName>
</protein>
<dbReference type="EMBL" id="CM044705">
    <property type="protein sequence ID" value="KAI5661470.1"/>
    <property type="molecule type" value="Genomic_DNA"/>
</dbReference>
<evidence type="ECO:0000313" key="1">
    <source>
        <dbReference type="EMBL" id="KAI5661470.1"/>
    </source>
</evidence>
<name>A0ACC0AM65_CATRO</name>